<dbReference type="AlphaFoldDB" id="A0AAU7UG92"/>
<accession>A0AAU7UG92</accession>
<name>A0AAU7UG92_9DEIO</name>
<reference evidence="2" key="1">
    <citation type="submission" date="2024-06" db="EMBL/GenBank/DDBJ databases">
        <title>Draft Genome Sequence of Deinococcus sonorensis Type Strain KR-87, a Biofilm Producing Representative of the Genus Deinococcus.</title>
        <authorList>
            <person name="Boren L.S."/>
            <person name="Grosso R.A."/>
            <person name="Hugenberg-Cox A.N."/>
            <person name="Hill J.T.E."/>
            <person name="Albert C.M."/>
            <person name="Tuohy J.M."/>
        </authorList>
    </citation>
    <scope>NUCLEOTIDE SEQUENCE</scope>
    <source>
        <strain evidence="2">KR-87</strain>
        <plasmid evidence="2">pDson02</plasmid>
    </source>
</reference>
<dbReference type="EMBL" id="CP158300">
    <property type="protein sequence ID" value="XBV87446.1"/>
    <property type="molecule type" value="Genomic_DNA"/>
</dbReference>
<geneLocation type="plasmid" evidence="2">
    <name>pDson02</name>
</geneLocation>
<protein>
    <recommendedName>
        <fullName evidence="3">Phospholipase D-like domain-containing protein</fullName>
    </recommendedName>
</protein>
<gene>
    <name evidence="2" type="ORF">ABOD76_20575</name>
</gene>
<dbReference type="RefSeq" id="WP_350245595.1">
    <property type="nucleotide sequence ID" value="NZ_CP158300.1"/>
</dbReference>
<organism evidence="2">
    <name type="scientific">Deinococcus sonorensis KR-87</name>
    <dbReference type="NCBI Taxonomy" id="694439"/>
    <lineage>
        <taxon>Bacteria</taxon>
        <taxon>Thermotogati</taxon>
        <taxon>Deinococcota</taxon>
        <taxon>Deinococci</taxon>
        <taxon>Deinococcales</taxon>
        <taxon>Deinococcaceae</taxon>
        <taxon>Deinococcus</taxon>
    </lineage>
</organism>
<evidence type="ECO:0008006" key="3">
    <source>
        <dbReference type="Google" id="ProtNLM"/>
    </source>
</evidence>
<dbReference type="KEGG" id="dsc:ABOD76_20575"/>
<evidence type="ECO:0000313" key="2">
    <source>
        <dbReference type="EMBL" id="XBV87446.1"/>
    </source>
</evidence>
<evidence type="ECO:0000256" key="1">
    <source>
        <dbReference type="SAM" id="MobiDB-lite"/>
    </source>
</evidence>
<proteinExistence type="predicted"/>
<keyword evidence="2" id="KW-0614">Plasmid</keyword>
<feature type="region of interest" description="Disordered" evidence="1">
    <location>
        <begin position="1"/>
        <end position="40"/>
    </location>
</feature>
<dbReference type="Gene3D" id="3.30.870.10">
    <property type="entry name" value="Endonuclease Chain A"/>
    <property type="match status" value="1"/>
</dbReference>
<sequence length="297" mass="33830">MSMNEERALRPLEIDEKSQQEKIDRASDYMRRSDGHPMDDILDTRSQTGLKNLNLATFLRDNQTLHDFGMSAENVKVDVHFRELDKKLIDEINRADIVVGSVAWLTHLDILEALSKKRAVSIIVQKEDFLRPDSNPRSGWEQKLRSAYRKLRWMTRVNSAVARTKVGEIYTQEIIDIAAVRCLGIHNSDKKSAMPRAHNKFLVLCRNIPLPEDPDPEGPNARVFPAGDEVGHFEPYAVWTGSFNFTNNGTNSLENAVVLHSREVAEAYFQEWGQIAAISESLDWTSPWVTSDLWPAT</sequence>